<accession>E9H446</accession>
<dbReference type="KEGG" id="dpx:DAPPUDRAFT_109764"/>
<dbReference type="InParanoid" id="E9H446"/>
<dbReference type="HOGENOM" id="CLU_834879_0_0_1"/>
<evidence type="ECO:0000313" key="3">
    <source>
        <dbReference type="Proteomes" id="UP000000305"/>
    </source>
</evidence>
<proteinExistence type="predicted"/>
<protein>
    <submittedName>
        <fullName evidence="2">Uncharacterized protein</fullName>
    </submittedName>
</protein>
<evidence type="ECO:0000313" key="2">
    <source>
        <dbReference type="EMBL" id="EFX73447.1"/>
    </source>
</evidence>
<feature type="compositionally biased region" description="Acidic residues" evidence="1">
    <location>
        <begin position="292"/>
        <end position="303"/>
    </location>
</feature>
<sequence length="333" mass="37694">MRPKTCDEFLTAVRLQSKAAEVMAQGSRAVNMIAEKEKQLQALAASRSGKVKPGVEETLPKLQQLMKVMQQMQGELLALTRRKGGSNSGVNMDGEPQNSGSERPTRSVDRKLICFTYVGTSFLLETVKHPNGYETSLSIYGESTTVKHCDCVIRLSKQFCLLLIHDRKLICFNCNKEEGHIRRKLPKIWSDEAKPGPEKAVGTCSRPDYIKRIQHRRRVKKLFPNLHINNIFFYNYYKSMFGYLSNSPGDLSVKISNHILEGWLKEDKEKEKVLQEATQENKENKEKKPEEDEKDDKEDEVLDESSSSESSLESDTDSDAPAAAQPPSFIFTA</sequence>
<name>E9H446_DAPPU</name>
<feature type="region of interest" description="Disordered" evidence="1">
    <location>
        <begin position="83"/>
        <end position="105"/>
    </location>
</feature>
<dbReference type="EMBL" id="GL732590">
    <property type="protein sequence ID" value="EFX73447.1"/>
    <property type="molecule type" value="Genomic_DNA"/>
</dbReference>
<organism evidence="2 3">
    <name type="scientific">Daphnia pulex</name>
    <name type="common">Water flea</name>
    <dbReference type="NCBI Taxonomy" id="6669"/>
    <lineage>
        <taxon>Eukaryota</taxon>
        <taxon>Metazoa</taxon>
        <taxon>Ecdysozoa</taxon>
        <taxon>Arthropoda</taxon>
        <taxon>Crustacea</taxon>
        <taxon>Branchiopoda</taxon>
        <taxon>Diplostraca</taxon>
        <taxon>Cladocera</taxon>
        <taxon>Anomopoda</taxon>
        <taxon>Daphniidae</taxon>
        <taxon>Daphnia</taxon>
    </lineage>
</organism>
<feature type="compositionally biased region" description="Basic and acidic residues" evidence="1">
    <location>
        <begin position="271"/>
        <end position="291"/>
    </location>
</feature>
<gene>
    <name evidence="2" type="ORF">DAPPUDRAFT_109764</name>
</gene>
<feature type="region of interest" description="Disordered" evidence="1">
    <location>
        <begin position="271"/>
        <end position="333"/>
    </location>
</feature>
<dbReference type="Proteomes" id="UP000000305">
    <property type="component" value="Unassembled WGS sequence"/>
</dbReference>
<keyword evidence="3" id="KW-1185">Reference proteome</keyword>
<evidence type="ECO:0000256" key="1">
    <source>
        <dbReference type="SAM" id="MobiDB-lite"/>
    </source>
</evidence>
<dbReference type="AlphaFoldDB" id="E9H446"/>
<reference evidence="2 3" key="1">
    <citation type="journal article" date="2011" name="Science">
        <title>The ecoresponsive genome of Daphnia pulex.</title>
        <authorList>
            <person name="Colbourne J.K."/>
            <person name="Pfrender M.E."/>
            <person name="Gilbert D."/>
            <person name="Thomas W.K."/>
            <person name="Tucker A."/>
            <person name="Oakley T.H."/>
            <person name="Tokishita S."/>
            <person name="Aerts A."/>
            <person name="Arnold G.J."/>
            <person name="Basu M.K."/>
            <person name="Bauer D.J."/>
            <person name="Caceres C.E."/>
            <person name="Carmel L."/>
            <person name="Casola C."/>
            <person name="Choi J.H."/>
            <person name="Detter J.C."/>
            <person name="Dong Q."/>
            <person name="Dusheyko S."/>
            <person name="Eads B.D."/>
            <person name="Frohlich T."/>
            <person name="Geiler-Samerotte K.A."/>
            <person name="Gerlach D."/>
            <person name="Hatcher P."/>
            <person name="Jogdeo S."/>
            <person name="Krijgsveld J."/>
            <person name="Kriventseva E.V."/>
            <person name="Kultz D."/>
            <person name="Laforsch C."/>
            <person name="Lindquist E."/>
            <person name="Lopez J."/>
            <person name="Manak J.R."/>
            <person name="Muller J."/>
            <person name="Pangilinan J."/>
            <person name="Patwardhan R.P."/>
            <person name="Pitluck S."/>
            <person name="Pritham E.J."/>
            <person name="Rechtsteiner A."/>
            <person name="Rho M."/>
            <person name="Rogozin I.B."/>
            <person name="Sakarya O."/>
            <person name="Salamov A."/>
            <person name="Schaack S."/>
            <person name="Shapiro H."/>
            <person name="Shiga Y."/>
            <person name="Skalitzky C."/>
            <person name="Smith Z."/>
            <person name="Souvorov A."/>
            <person name="Sung W."/>
            <person name="Tang Z."/>
            <person name="Tsuchiya D."/>
            <person name="Tu H."/>
            <person name="Vos H."/>
            <person name="Wang M."/>
            <person name="Wolf Y.I."/>
            <person name="Yamagata H."/>
            <person name="Yamada T."/>
            <person name="Ye Y."/>
            <person name="Shaw J.R."/>
            <person name="Andrews J."/>
            <person name="Crease T.J."/>
            <person name="Tang H."/>
            <person name="Lucas S.M."/>
            <person name="Robertson H.M."/>
            <person name="Bork P."/>
            <person name="Koonin E.V."/>
            <person name="Zdobnov E.M."/>
            <person name="Grigoriev I.V."/>
            <person name="Lynch M."/>
            <person name="Boore J.L."/>
        </authorList>
    </citation>
    <scope>NUCLEOTIDE SEQUENCE [LARGE SCALE GENOMIC DNA]</scope>
</reference>
<feature type="compositionally biased region" description="Low complexity" evidence="1">
    <location>
        <begin position="319"/>
        <end position="333"/>
    </location>
</feature>